<evidence type="ECO:0000313" key="2">
    <source>
        <dbReference type="EMBL" id="TDL23868.1"/>
    </source>
</evidence>
<sequence length="345" mass="39239">MSPPPGSKRDDTYFLDDGDIVFMVVVPEKIMFKVHGTFLKHCSEFFQHMLEIPQGNNKEGSENHPIEVHDLDAAGFRLLCRVMYHGPDICAHAMDPTDANVKYLISVAKGIMMYGFHQMHNFILIAMRAMAPAHGKFINECDNDTIYDIVRVLDHSTEGGTAKEIADRKQYRREVLNAFATRLEEENTMLKITTQPDYIVKVSNDDVLYTCVLYAFTVCRTEKARQGILRDAKFDRVPDTMKDKLLMRMKDCKTWLENQWPNVLAHAQTCMRGSSYCLPDHAHLCGAHFKAHLDSMQPGHPVAVEKEAKNKSDIMSVFNGMESAAHEHMCSDCFEKDDTAAYFSS</sequence>
<organism evidence="2 3">
    <name type="scientific">Rickenella mellea</name>
    <dbReference type="NCBI Taxonomy" id="50990"/>
    <lineage>
        <taxon>Eukaryota</taxon>
        <taxon>Fungi</taxon>
        <taxon>Dikarya</taxon>
        <taxon>Basidiomycota</taxon>
        <taxon>Agaricomycotina</taxon>
        <taxon>Agaricomycetes</taxon>
        <taxon>Hymenochaetales</taxon>
        <taxon>Rickenellaceae</taxon>
        <taxon>Rickenella</taxon>
    </lineage>
</organism>
<feature type="domain" description="BTB" evidence="1">
    <location>
        <begin position="18"/>
        <end position="86"/>
    </location>
</feature>
<keyword evidence="3" id="KW-1185">Reference proteome</keyword>
<dbReference type="Gene3D" id="3.30.710.10">
    <property type="entry name" value="Potassium Channel Kv1.1, Chain A"/>
    <property type="match status" value="1"/>
</dbReference>
<dbReference type="OrthoDB" id="3157337at2759"/>
<dbReference type="EMBL" id="ML170168">
    <property type="protein sequence ID" value="TDL23868.1"/>
    <property type="molecule type" value="Genomic_DNA"/>
</dbReference>
<accession>A0A4Y7Q9H6</accession>
<dbReference type="Proteomes" id="UP000294933">
    <property type="component" value="Unassembled WGS sequence"/>
</dbReference>
<dbReference type="SUPFAM" id="SSF54695">
    <property type="entry name" value="POZ domain"/>
    <property type="match status" value="1"/>
</dbReference>
<dbReference type="PROSITE" id="PS50097">
    <property type="entry name" value="BTB"/>
    <property type="match status" value="1"/>
</dbReference>
<dbReference type="InterPro" id="IPR011333">
    <property type="entry name" value="SKP1/BTB/POZ_sf"/>
</dbReference>
<gene>
    <name evidence="2" type="ORF">BD410DRAFT_838420</name>
</gene>
<evidence type="ECO:0000313" key="3">
    <source>
        <dbReference type="Proteomes" id="UP000294933"/>
    </source>
</evidence>
<dbReference type="InterPro" id="IPR000210">
    <property type="entry name" value="BTB/POZ_dom"/>
</dbReference>
<evidence type="ECO:0000259" key="1">
    <source>
        <dbReference type="PROSITE" id="PS50097"/>
    </source>
</evidence>
<proteinExistence type="predicted"/>
<dbReference type="VEuPathDB" id="FungiDB:BD410DRAFT_838420"/>
<dbReference type="Pfam" id="PF00651">
    <property type="entry name" value="BTB"/>
    <property type="match status" value="1"/>
</dbReference>
<protein>
    <recommendedName>
        <fullName evidence="1">BTB domain-containing protein</fullName>
    </recommendedName>
</protein>
<reference evidence="2 3" key="1">
    <citation type="submission" date="2018-06" db="EMBL/GenBank/DDBJ databases">
        <title>A transcriptomic atlas of mushroom development highlights an independent origin of complex multicellularity.</title>
        <authorList>
            <consortium name="DOE Joint Genome Institute"/>
            <person name="Krizsan K."/>
            <person name="Almasi E."/>
            <person name="Merenyi Z."/>
            <person name="Sahu N."/>
            <person name="Viragh M."/>
            <person name="Koszo T."/>
            <person name="Mondo S."/>
            <person name="Kiss B."/>
            <person name="Balint B."/>
            <person name="Kues U."/>
            <person name="Barry K."/>
            <person name="Hegedus J.C."/>
            <person name="Henrissat B."/>
            <person name="Johnson J."/>
            <person name="Lipzen A."/>
            <person name="Ohm R."/>
            <person name="Nagy I."/>
            <person name="Pangilinan J."/>
            <person name="Yan J."/>
            <person name="Xiong Y."/>
            <person name="Grigoriev I.V."/>
            <person name="Hibbett D.S."/>
            <person name="Nagy L.G."/>
        </authorList>
    </citation>
    <scope>NUCLEOTIDE SEQUENCE [LARGE SCALE GENOMIC DNA]</scope>
    <source>
        <strain evidence="2 3">SZMC22713</strain>
    </source>
</reference>
<dbReference type="CDD" id="cd18186">
    <property type="entry name" value="BTB_POZ_ZBTB_KLHL-like"/>
    <property type="match status" value="1"/>
</dbReference>
<name>A0A4Y7Q9H6_9AGAM</name>
<dbReference type="AlphaFoldDB" id="A0A4Y7Q9H6"/>